<feature type="compositionally biased region" description="Low complexity" evidence="1">
    <location>
        <begin position="185"/>
        <end position="213"/>
    </location>
</feature>
<dbReference type="EMBL" id="JANVFU010000002">
    <property type="protein sequence ID" value="KAJ3748585.1"/>
    <property type="molecule type" value="Genomic_DNA"/>
</dbReference>
<dbReference type="Proteomes" id="UP001142393">
    <property type="component" value="Unassembled WGS sequence"/>
</dbReference>
<accession>A0A9W8U110</accession>
<feature type="region of interest" description="Disordered" evidence="1">
    <location>
        <begin position="96"/>
        <end position="115"/>
    </location>
</feature>
<dbReference type="AlphaFoldDB" id="A0A9W8U110"/>
<reference evidence="2 3" key="1">
    <citation type="journal article" date="2023" name="Proc. Natl. Acad. Sci. U.S.A.">
        <title>A global phylogenomic analysis of the shiitake genus Lentinula.</title>
        <authorList>
            <person name="Sierra-Patev S."/>
            <person name="Min B."/>
            <person name="Naranjo-Ortiz M."/>
            <person name="Looney B."/>
            <person name="Konkel Z."/>
            <person name="Slot J.C."/>
            <person name="Sakamoto Y."/>
            <person name="Steenwyk J.L."/>
            <person name="Rokas A."/>
            <person name="Carro J."/>
            <person name="Camarero S."/>
            <person name="Ferreira P."/>
            <person name="Molpeceres G."/>
            <person name="Ruiz-Duenas F.J."/>
            <person name="Serrano A."/>
            <person name="Henrissat B."/>
            <person name="Drula E."/>
            <person name="Hughes K.W."/>
            <person name="Mata J.L."/>
            <person name="Ishikawa N.K."/>
            <person name="Vargas-Isla R."/>
            <person name="Ushijima S."/>
            <person name="Smith C.A."/>
            <person name="Donoghue J."/>
            <person name="Ahrendt S."/>
            <person name="Andreopoulos W."/>
            <person name="He G."/>
            <person name="LaButti K."/>
            <person name="Lipzen A."/>
            <person name="Ng V."/>
            <person name="Riley R."/>
            <person name="Sandor L."/>
            <person name="Barry K."/>
            <person name="Martinez A.T."/>
            <person name="Xiao Y."/>
            <person name="Gibbons J.G."/>
            <person name="Terashima K."/>
            <person name="Grigoriev I.V."/>
            <person name="Hibbett D."/>
        </authorList>
    </citation>
    <scope>NUCLEOTIDE SEQUENCE [LARGE SCALE GENOMIC DNA]</scope>
    <source>
        <strain evidence="2 3">TFB7810</strain>
    </source>
</reference>
<sequence length="365" mass="37402">MGFEGEEEGDTLFPLELTPGDEFSDIARVGISLSEERTQGIQEIQSQGGIRGIQEGIQSPGEYIVYWRRILSNTPNHTHPPAPLCSTTFPLPSLTPFPSSSPSSSPSFSPSPEPLTALLTIPRTANLHEPIPMSLLIRNTHPTRTADVYVVVEGVGGGGGGGGGGSGVGGGVGKGDMGIGGSLGTGTSTGLTTTDPSLPPTTTTSPSPPGFTISGLRSGRVPLLLGGTDQRLLWTLVPLECGYVTVPRVRVFDRRGLGGLAKGGLEEEREKGKVREREKGKEEGVGKVGKMGGGQGGAGGAGGIGGIGVVGEGREVRVVDVGLEYWMGKEEEEGGGGGGGGEGQGQGQGKREERIGRIGSVFVLP</sequence>
<comment type="caution">
    <text evidence="2">The sequence shown here is derived from an EMBL/GenBank/DDBJ whole genome shotgun (WGS) entry which is preliminary data.</text>
</comment>
<feature type="region of interest" description="Disordered" evidence="1">
    <location>
        <begin position="264"/>
        <end position="294"/>
    </location>
</feature>
<feature type="compositionally biased region" description="Gly residues" evidence="1">
    <location>
        <begin position="335"/>
        <end position="348"/>
    </location>
</feature>
<evidence type="ECO:0000313" key="3">
    <source>
        <dbReference type="Proteomes" id="UP001142393"/>
    </source>
</evidence>
<feature type="compositionally biased region" description="Gly residues" evidence="1">
    <location>
        <begin position="158"/>
        <end position="184"/>
    </location>
</feature>
<evidence type="ECO:0000313" key="2">
    <source>
        <dbReference type="EMBL" id="KAJ3748585.1"/>
    </source>
</evidence>
<feature type="region of interest" description="Disordered" evidence="1">
    <location>
        <begin position="329"/>
        <end position="365"/>
    </location>
</feature>
<evidence type="ECO:0000256" key="1">
    <source>
        <dbReference type="SAM" id="MobiDB-lite"/>
    </source>
</evidence>
<organism evidence="2 3">
    <name type="scientific">Lentinula detonsa</name>
    <dbReference type="NCBI Taxonomy" id="2804962"/>
    <lineage>
        <taxon>Eukaryota</taxon>
        <taxon>Fungi</taxon>
        <taxon>Dikarya</taxon>
        <taxon>Basidiomycota</taxon>
        <taxon>Agaricomycotina</taxon>
        <taxon>Agaricomycetes</taxon>
        <taxon>Agaricomycetidae</taxon>
        <taxon>Agaricales</taxon>
        <taxon>Marasmiineae</taxon>
        <taxon>Omphalotaceae</taxon>
        <taxon>Lentinula</taxon>
    </lineage>
</organism>
<proteinExistence type="predicted"/>
<name>A0A9W8U110_9AGAR</name>
<protein>
    <submittedName>
        <fullName evidence="2">Uncharacterized protein</fullName>
    </submittedName>
</protein>
<gene>
    <name evidence="2" type="ORF">DFH05DRAFT_1589439</name>
</gene>
<keyword evidence="3" id="KW-1185">Reference proteome</keyword>
<feature type="compositionally biased region" description="Basic and acidic residues" evidence="1">
    <location>
        <begin position="264"/>
        <end position="285"/>
    </location>
</feature>
<feature type="region of interest" description="Disordered" evidence="1">
    <location>
        <begin position="158"/>
        <end position="213"/>
    </location>
</feature>